<dbReference type="NCBIfam" id="TIGR03431">
    <property type="entry name" value="PhnD"/>
    <property type="match status" value="1"/>
</dbReference>
<dbReference type="Gene3D" id="3.40.190.10">
    <property type="entry name" value="Periplasmic binding protein-like II"/>
    <property type="match status" value="2"/>
</dbReference>
<protein>
    <submittedName>
        <fullName evidence="5">Alkylphosphonate ABC transporter substrate-binding protein</fullName>
    </submittedName>
</protein>
<dbReference type="NCBIfam" id="TIGR01098">
    <property type="entry name" value="3A0109s03R"/>
    <property type="match status" value="1"/>
</dbReference>
<dbReference type="GO" id="GO:0055085">
    <property type="term" value="P:transmembrane transport"/>
    <property type="evidence" value="ECO:0007669"/>
    <property type="project" value="InterPro"/>
</dbReference>
<dbReference type="AlphaFoldDB" id="A0A0B9GHJ9"/>
<dbReference type="GO" id="GO:0015716">
    <property type="term" value="P:organic phosphonate transport"/>
    <property type="evidence" value="ECO:0007669"/>
    <property type="project" value="InterPro"/>
</dbReference>
<dbReference type="PANTHER" id="PTHR35841">
    <property type="entry name" value="PHOSPHONATES-BINDING PERIPLASMIC PROTEIN"/>
    <property type="match status" value="1"/>
</dbReference>
<name>A0A0B9GHJ9_9GAMM</name>
<keyword evidence="2 4" id="KW-0732">Signal</keyword>
<organism evidence="5 6">
    <name type="scientific">Photobacterium gaetbulicola</name>
    <dbReference type="NCBI Taxonomy" id="1295392"/>
    <lineage>
        <taxon>Bacteria</taxon>
        <taxon>Pseudomonadati</taxon>
        <taxon>Pseudomonadota</taxon>
        <taxon>Gammaproteobacteria</taxon>
        <taxon>Vibrionales</taxon>
        <taxon>Vibrionaceae</taxon>
        <taxon>Photobacterium</taxon>
    </lineage>
</organism>
<dbReference type="EMBL" id="JWLZ01000220">
    <property type="protein sequence ID" value="KHT58496.1"/>
    <property type="molecule type" value="Genomic_DNA"/>
</dbReference>
<dbReference type="GO" id="GO:0043190">
    <property type="term" value="C:ATP-binding cassette (ABC) transporter complex"/>
    <property type="evidence" value="ECO:0007669"/>
    <property type="project" value="InterPro"/>
</dbReference>
<feature type="chain" id="PRO_5002141827" evidence="4">
    <location>
        <begin position="27"/>
        <end position="338"/>
    </location>
</feature>
<dbReference type="Pfam" id="PF12974">
    <property type="entry name" value="Phosphonate-bd"/>
    <property type="match status" value="1"/>
</dbReference>
<comment type="similarity">
    <text evidence="1">Belongs to the phosphate/phosphite/phosphonate binding protein family.</text>
</comment>
<comment type="caution">
    <text evidence="5">The sequence shown here is derived from an EMBL/GenBank/DDBJ whole genome shotgun (WGS) entry which is preliminary data.</text>
</comment>
<dbReference type="SUPFAM" id="SSF53850">
    <property type="entry name" value="Periplasmic binding protein-like II"/>
    <property type="match status" value="1"/>
</dbReference>
<gene>
    <name evidence="5" type="ORF">RJ45_25180</name>
</gene>
<reference evidence="5 6" key="1">
    <citation type="submission" date="2014-12" db="EMBL/GenBank/DDBJ databases">
        <title>Genome sequencing of Photobacterium gaetbulicola AD005a.</title>
        <authorList>
            <person name="Adrian T.G.S."/>
            <person name="Chan K.G."/>
        </authorList>
    </citation>
    <scope>NUCLEOTIDE SEQUENCE [LARGE SCALE GENOMIC DNA]</scope>
    <source>
        <strain evidence="5 6">AD005a</strain>
    </source>
</reference>
<dbReference type="InterPro" id="IPR017797">
    <property type="entry name" value="Phosphnate-bd"/>
</dbReference>
<accession>A0A0B9GHJ9</accession>
<keyword evidence="3" id="KW-0175">Coiled coil</keyword>
<evidence type="ECO:0000256" key="2">
    <source>
        <dbReference type="ARBA" id="ARBA00022729"/>
    </source>
</evidence>
<sequence>MFTTIKKVGCSIALAASLVSPLTSVAETMKEINFGIIATDAQQNLKQRWEPMLDDLSEVLGIKVKAYFAPDYAGIIQGMRFKKVDFAYFGNKSAMEAVDRANAEIFARYIDKDGTQGYYSVLLVNSENDDINTLQDVIDNRKDLMLGNGEPNSTSGFLVPNYYAFAQNHISANDFKRTIVASHGSNAMAVANKQVDVATNHTMNLVRIKQSNPDLYSKLKVVWQSDLIPSDVITWRKDIPENVKEQAREFFLAYGRENPQQLDNLKLLAWSGFAPADNNQLLPIRQMEAYKALVETQDNPRLSDKVKKERIAQYQAELDSLAEEIEALNASVDKAQGY</sequence>
<evidence type="ECO:0000313" key="5">
    <source>
        <dbReference type="EMBL" id="KHT58496.1"/>
    </source>
</evidence>
<feature type="coiled-coil region" evidence="3">
    <location>
        <begin position="304"/>
        <end position="338"/>
    </location>
</feature>
<evidence type="ECO:0000313" key="6">
    <source>
        <dbReference type="Proteomes" id="UP000031278"/>
    </source>
</evidence>
<proteinExistence type="inferred from homology"/>
<evidence type="ECO:0000256" key="1">
    <source>
        <dbReference type="ARBA" id="ARBA00007162"/>
    </source>
</evidence>
<dbReference type="RefSeq" id="WP_039469430.1">
    <property type="nucleotide sequence ID" value="NZ_JWLZ01000220.1"/>
</dbReference>
<feature type="signal peptide" evidence="4">
    <location>
        <begin position="1"/>
        <end position="26"/>
    </location>
</feature>
<dbReference type="InterPro" id="IPR005770">
    <property type="entry name" value="PhnD"/>
</dbReference>
<dbReference type="PANTHER" id="PTHR35841:SF1">
    <property type="entry name" value="PHOSPHONATES-BINDING PERIPLASMIC PROTEIN"/>
    <property type="match status" value="1"/>
</dbReference>
<evidence type="ECO:0000256" key="4">
    <source>
        <dbReference type="SAM" id="SignalP"/>
    </source>
</evidence>
<dbReference type="Proteomes" id="UP000031278">
    <property type="component" value="Unassembled WGS sequence"/>
</dbReference>
<dbReference type="Gene3D" id="1.20.58.90">
    <property type="match status" value="1"/>
</dbReference>
<evidence type="ECO:0000256" key="3">
    <source>
        <dbReference type="SAM" id="Coils"/>
    </source>
</evidence>